<dbReference type="GO" id="GO:0006355">
    <property type="term" value="P:regulation of DNA-templated transcription"/>
    <property type="evidence" value="ECO:0007669"/>
    <property type="project" value="InterPro"/>
</dbReference>
<gene>
    <name evidence="7" type="ORF">PanWU01x14_318800</name>
</gene>
<dbReference type="Gene3D" id="2.170.150.80">
    <property type="entry name" value="NAC domain"/>
    <property type="match status" value="1"/>
</dbReference>
<evidence type="ECO:0000256" key="3">
    <source>
        <dbReference type="ARBA" id="ARBA00023163"/>
    </source>
</evidence>
<keyword evidence="1" id="KW-0805">Transcription regulation</keyword>
<dbReference type="PANTHER" id="PTHR31744:SF22">
    <property type="entry name" value="NAC DOMAIN CONTAINING PROTEIN 58"/>
    <property type="match status" value="1"/>
</dbReference>
<feature type="domain" description="NAC" evidence="6">
    <location>
        <begin position="1"/>
        <end position="89"/>
    </location>
</feature>
<proteinExistence type="predicted"/>
<dbReference type="PANTHER" id="PTHR31744">
    <property type="entry name" value="PROTEIN CUP-SHAPED COTYLEDON 2-RELATED"/>
    <property type="match status" value="1"/>
</dbReference>
<dbReference type="PROSITE" id="PS51005">
    <property type="entry name" value="NAC"/>
    <property type="match status" value="1"/>
</dbReference>
<evidence type="ECO:0000256" key="2">
    <source>
        <dbReference type="ARBA" id="ARBA00023125"/>
    </source>
</evidence>
<evidence type="ECO:0000259" key="6">
    <source>
        <dbReference type="PROSITE" id="PS51005"/>
    </source>
</evidence>
<dbReference type="GO" id="GO:0003677">
    <property type="term" value="F:DNA binding"/>
    <property type="evidence" value="ECO:0007669"/>
    <property type="project" value="UniProtKB-KW"/>
</dbReference>
<dbReference type="InterPro" id="IPR003441">
    <property type="entry name" value="NAC-dom"/>
</dbReference>
<keyword evidence="8" id="KW-1185">Reference proteome</keyword>
<protein>
    <submittedName>
        <fullName evidence="7">NAC domain containing protein</fullName>
    </submittedName>
</protein>
<keyword evidence="4" id="KW-0539">Nucleus</keyword>
<evidence type="ECO:0000313" key="7">
    <source>
        <dbReference type="EMBL" id="PON37656.1"/>
    </source>
</evidence>
<name>A0A2P5AM64_PARAD</name>
<evidence type="ECO:0000256" key="1">
    <source>
        <dbReference type="ARBA" id="ARBA00023015"/>
    </source>
</evidence>
<feature type="region of interest" description="Disordered" evidence="5">
    <location>
        <begin position="1"/>
        <end position="28"/>
    </location>
</feature>
<dbReference type="STRING" id="3476.A0A2P5AM64"/>
<evidence type="ECO:0000256" key="5">
    <source>
        <dbReference type="SAM" id="MobiDB-lite"/>
    </source>
</evidence>
<keyword evidence="3" id="KW-0804">Transcription</keyword>
<sequence>MENGTFFTPRDRKYKKGNRPNGATRNGYWKAIGSNKVIMSNGSQIGRKKHLAFHTGKDPSGSKTDWNMHEFTFLSTTQMREPNGDDDTR</sequence>
<dbReference type="InterPro" id="IPR036093">
    <property type="entry name" value="NAC_dom_sf"/>
</dbReference>
<dbReference type="AlphaFoldDB" id="A0A2P5AM64"/>
<comment type="caution">
    <text evidence="7">The sequence shown here is derived from an EMBL/GenBank/DDBJ whole genome shotgun (WGS) entry which is preliminary data.</text>
</comment>
<reference evidence="8" key="1">
    <citation type="submission" date="2016-06" db="EMBL/GenBank/DDBJ databases">
        <title>Parallel loss of symbiosis genes in relatives of nitrogen-fixing non-legume Parasponia.</title>
        <authorList>
            <person name="Van Velzen R."/>
            <person name="Holmer R."/>
            <person name="Bu F."/>
            <person name="Rutten L."/>
            <person name="Van Zeijl A."/>
            <person name="Liu W."/>
            <person name="Santuari L."/>
            <person name="Cao Q."/>
            <person name="Sharma T."/>
            <person name="Shen D."/>
            <person name="Roswanjaya Y."/>
            <person name="Wardhani T."/>
            <person name="Kalhor M.S."/>
            <person name="Jansen J."/>
            <person name="Van den Hoogen J."/>
            <person name="Gungor B."/>
            <person name="Hartog M."/>
            <person name="Hontelez J."/>
            <person name="Verver J."/>
            <person name="Yang W.-C."/>
            <person name="Schijlen E."/>
            <person name="Repin R."/>
            <person name="Schilthuizen M."/>
            <person name="Schranz E."/>
            <person name="Heidstra R."/>
            <person name="Miyata K."/>
            <person name="Fedorova E."/>
            <person name="Kohlen W."/>
            <person name="Bisseling T."/>
            <person name="Smit S."/>
            <person name="Geurts R."/>
        </authorList>
    </citation>
    <scope>NUCLEOTIDE SEQUENCE [LARGE SCALE GENOMIC DNA]</scope>
    <source>
        <strain evidence="8">cv. WU1-14</strain>
    </source>
</reference>
<evidence type="ECO:0000256" key="4">
    <source>
        <dbReference type="ARBA" id="ARBA00023242"/>
    </source>
</evidence>
<dbReference type="OrthoDB" id="1848784at2759"/>
<dbReference type="SUPFAM" id="SSF101941">
    <property type="entry name" value="NAC domain"/>
    <property type="match status" value="1"/>
</dbReference>
<dbReference type="Proteomes" id="UP000237105">
    <property type="component" value="Unassembled WGS sequence"/>
</dbReference>
<feature type="non-terminal residue" evidence="7">
    <location>
        <position position="89"/>
    </location>
</feature>
<keyword evidence="2" id="KW-0238">DNA-binding</keyword>
<evidence type="ECO:0000313" key="8">
    <source>
        <dbReference type="Proteomes" id="UP000237105"/>
    </source>
</evidence>
<organism evidence="7 8">
    <name type="scientific">Parasponia andersonii</name>
    <name type="common">Sponia andersonii</name>
    <dbReference type="NCBI Taxonomy" id="3476"/>
    <lineage>
        <taxon>Eukaryota</taxon>
        <taxon>Viridiplantae</taxon>
        <taxon>Streptophyta</taxon>
        <taxon>Embryophyta</taxon>
        <taxon>Tracheophyta</taxon>
        <taxon>Spermatophyta</taxon>
        <taxon>Magnoliopsida</taxon>
        <taxon>eudicotyledons</taxon>
        <taxon>Gunneridae</taxon>
        <taxon>Pentapetalae</taxon>
        <taxon>rosids</taxon>
        <taxon>fabids</taxon>
        <taxon>Rosales</taxon>
        <taxon>Cannabaceae</taxon>
        <taxon>Parasponia</taxon>
    </lineage>
</organism>
<dbReference type="Pfam" id="PF02365">
    <property type="entry name" value="NAM"/>
    <property type="match status" value="1"/>
</dbReference>
<accession>A0A2P5AM64</accession>
<dbReference type="EMBL" id="JXTB01000522">
    <property type="protein sequence ID" value="PON37656.1"/>
    <property type="molecule type" value="Genomic_DNA"/>
</dbReference>